<evidence type="ECO:0000313" key="2">
    <source>
        <dbReference type="Proteomes" id="UP000199062"/>
    </source>
</evidence>
<dbReference type="OrthoDB" id="253084at2157"/>
<proteinExistence type="predicted"/>
<dbReference type="Proteomes" id="UP000199062">
    <property type="component" value="Unassembled WGS sequence"/>
</dbReference>
<reference evidence="1 2" key="1">
    <citation type="submission" date="2016-10" db="EMBL/GenBank/DDBJ databases">
        <authorList>
            <person name="de Groot N.N."/>
        </authorList>
    </citation>
    <scope>NUCLEOTIDE SEQUENCE [LARGE SCALE GENOMIC DNA]</scope>
    <source>
        <strain evidence="1 2">CGMCC 1.10457</strain>
    </source>
</reference>
<keyword evidence="2" id="KW-1185">Reference proteome</keyword>
<dbReference type="RefSeq" id="WP_089812804.1">
    <property type="nucleotide sequence ID" value="NZ_FOZK01000001.1"/>
</dbReference>
<dbReference type="InterPro" id="IPR027417">
    <property type="entry name" value="P-loop_NTPase"/>
</dbReference>
<dbReference type="EMBL" id="FOZK01000001">
    <property type="protein sequence ID" value="SFR85338.1"/>
    <property type="molecule type" value="Genomic_DNA"/>
</dbReference>
<protein>
    <submittedName>
        <fullName evidence="1">Uncharacterized protein</fullName>
    </submittedName>
</protein>
<sequence length="191" mass="20497">MSDLPFPLAGSTLIVGPSNTGKTRLTARALETWIEREGTEGLVVLDFAPELERDGRLLGGRLDRFTAIPDDGWVGRLEAHAPRASAGSQSDAVALAEENAERADQLLDAAPAEPRAVFVNDATIPRQHDADAPHRVRDYCDRADVAVLNALESDELGADHPVSRVERATVAALREWATRTVSLSRGSPAGE</sequence>
<dbReference type="AlphaFoldDB" id="A0A1I6K2L6"/>
<dbReference type="SUPFAM" id="SSF52540">
    <property type="entry name" value="P-loop containing nucleoside triphosphate hydrolases"/>
    <property type="match status" value="1"/>
</dbReference>
<accession>A0A1I6K2L6</accession>
<dbReference type="STRING" id="767519.SAMN05216559_0074"/>
<organism evidence="1 2">
    <name type="scientific">Halomicrobium zhouii</name>
    <dbReference type="NCBI Taxonomy" id="767519"/>
    <lineage>
        <taxon>Archaea</taxon>
        <taxon>Methanobacteriati</taxon>
        <taxon>Methanobacteriota</taxon>
        <taxon>Stenosarchaea group</taxon>
        <taxon>Halobacteria</taxon>
        <taxon>Halobacteriales</taxon>
        <taxon>Haloarculaceae</taxon>
        <taxon>Halomicrobium</taxon>
    </lineage>
</organism>
<gene>
    <name evidence="1" type="ORF">SAMN05216559_0074</name>
</gene>
<evidence type="ECO:0000313" key="1">
    <source>
        <dbReference type="EMBL" id="SFR85338.1"/>
    </source>
</evidence>
<name>A0A1I6K2L6_9EURY</name>